<dbReference type="GO" id="GO:0008270">
    <property type="term" value="F:zinc ion binding"/>
    <property type="evidence" value="ECO:0007669"/>
    <property type="project" value="UniProtKB-KW"/>
</dbReference>
<evidence type="ECO:0000313" key="16">
    <source>
        <dbReference type="Proteomes" id="UP000639396"/>
    </source>
</evidence>
<keyword evidence="12" id="KW-0238">DNA-binding</keyword>
<gene>
    <name evidence="15" type="ORF">IDH45_22440</name>
</gene>
<evidence type="ECO:0000256" key="6">
    <source>
        <dbReference type="ARBA" id="ARBA00022763"/>
    </source>
</evidence>
<keyword evidence="8" id="KW-0863">Zinc-finger</keyword>
<accession>A0A927CDM1</accession>
<dbReference type="PANTHER" id="PTHR43152:SF3">
    <property type="entry name" value="UVRABC SYSTEM PROTEIN A"/>
    <property type="match status" value="1"/>
</dbReference>
<dbReference type="GO" id="GO:0003677">
    <property type="term" value="F:DNA binding"/>
    <property type="evidence" value="ECO:0007669"/>
    <property type="project" value="UniProtKB-KW"/>
</dbReference>
<keyword evidence="6" id="KW-0227">DNA damage</keyword>
<dbReference type="AlphaFoldDB" id="A0A927CDM1"/>
<keyword evidence="13" id="KW-0234">DNA repair</keyword>
<dbReference type="GO" id="GO:0005737">
    <property type="term" value="C:cytoplasm"/>
    <property type="evidence" value="ECO:0007669"/>
    <property type="project" value="UniProtKB-SubCell"/>
</dbReference>
<keyword evidence="7" id="KW-0228">DNA excision</keyword>
<dbReference type="EMBL" id="JACXJA010000032">
    <property type="protein sequence ID" value="MBD2864743.1"/>
    <property type="molecule type" value="Genomic_DNA"/>
</dbReference>
<feature type="domain" description="UvrA DNA-binding" evidence="14">
    <location>
        <begin position="75"/>
        <end position="147"/>
    </location>
</feature>
<comment type="caution">
    <text evidence="15">The sequence shown here is derived from an EMBL/GenBank/DDBJ whole genome shotgun (WGS) entry which is preliminary data.</text>
</comment>
<keyword evidence="11" id="KW-0267">Excision nuclease</keyword>
<keyword evidence="4" id="KW-0677">Repeat</keyword>
<dbReference type="Gene3D" id="1.10.8.280">
    <property type="entry name" value="ABC transporter ATPase domain-like"/>
    <property type="match status" value="1"/>
</dbReference>
<evidence type="ECO:0000256" key="2">
    <source>
        <dbReference type="ARBA" id="ARBA00022490"/>
    </source>
</evidence>
<dbReference type="GO" id="GO:0006281">
    <property type="term" value="P:DNA repair"/>
    <property type="evidence" value="ECO:0007669"/>
    <property type="project" value="UniProtKB-KW"/>
</dbReference>
<dbReference type="GO" id="GO:0004518">
    <property type="term" value="F:nuclease activity"/>
    <property type="evidence" value="ECO:0007669"/>
    <property type="project" value="UniProtKB-KW"/>
</dbReference>
<evidence type="ECO:0000256" key="1">
    <source>
        <dbReference type="ARBA" id="ARBA00004496"/>
    </source>
</evidence>
<dbReference type="InterPro" id="IPR041552">
    <property type="entry name" value="UvrA_DNA-bd"/>
</dbReference>
<keyword evidence="2" id="KW-0963">Cytoplasm</keyword>
<evidence type="ECO:0000256" key="5">
    <source>
        <dbReference type="ARBA" id="ARBA00022741"/>
    </source>
</evidence>
<dbReference type="Pfam" id="PF17755">
    <property type="entry name" value="UvrA_DNA-bind"/>
    <property type="match status" value="1"/>
</dbReference>
<evidence type="ECO:0000256" key="3">
    <source>
        <dbReference type="ARBA" id="ARBA00022723"/>
    </source>
</evidence>
<evidence type="ECO:0000256" key="4">
    <source>
        <dbReference type="ARBA" id="ARBA00022737"/>
    </source>
</evidence>
<sequence>MDRTLFPMKRFNLKRPGALIGTITEVLEYMRLLYAEIGKSRLPGGASPFQDPSESGRHVACLTCDGTGAVIGEIDPSRMIATELSLKHGAVLLWAGTNCGPVVMIKQLAKMLGMDFGKPLAGQDNRFTDILLYGYEKEPVPYVHNKKQLKGFYRGCVHDLRYMRDAGTISRGNLRAIRFFSRQEPCPMCSGSETSSERISITIGGRSVSEVSRLPIPDLLLFIKNLPLSLDIFERERCSEIIEEVETRLIYLHKIGLQTLHVV</sequence>
<keyword evidence="9" id="KW-0862">Zinc</keyword>
<evidence type="ECO:0000256" key="9">
    <source>
        <dbReference type="ARBA" id="ARBA00022833"/>
    </source>
</evidence>
<dbReference type="PANTHER" id="PTHR43152">
    <property type="entry name" value="UVRABC SYSTEM PROTEIN A"/>
    <property type="match status" value="1"/>
</dbReference>
<reference evidence="15" key="1">
    <citation type="submission" date="2020-09" db="EMBL/GenBank/DDBJ databases">
        <title>A novel bacterium of genus Paenibacillus, isolated from South China Sea.</title>
        <authorList>
            <person name="Huang H."/>
            <person name="Mo K."/>
            <person name="Hu Y."/>
        </authorList>
    </citation>
    <scope>NUCLEOTIDE SEQUENCE</scope>
    <source>
        <strain evidence="15">IB182363</strain>
    </source>
</reference>
<keyword evidence="16" id="KW-1185">Reference proteome</keyword>
<evidence type="ECO:0000256" key="12">
    <source>
        <dbReference type="ARBA" id="ARBA00023125"/>
    </source>
</evidence>
<evidence type="ECO:0000256" key="13">
    <source>
        <dbReference type="ARBA" id="ARBA00023204"/>
    </source>
</evidence>
<keyword evidence="10" id="KW-0067">ATP-binding</keyword>
<dbReference type="Gene3D" id="1.20.1580.10">
    <property type="entry name" value="ABC transporter ATPase like domain"/>
    <property type="match status" value="1"/>
</dbReference>
<proteinExistence type="predicted"/>
<evidence type="ECO:0000256" key="10">
    <source>
        <dbReference type="ARBA" id="ARBA00022840"/>
    </source>
</evidence>
<evidence type="ECO:0000259" key="14">
    <source>
        <dbReference type="Pfam" id="PF17755"/>
    </source>
</evidence>
<protein>
    <recommendedName>
        <fullName evidence="14">UvrA DNA-binding domain-containing protein</fullName>
    </recommendedName>
</protein>
<comment type="subcellular location">
    <subcellularLocation>
        <location evidence="1">Cytoplasm</location>
    </subcellularLocation>
</comment>
<dbReference type="Proteomes" id="UP000639396">
    <property type="component" value="Unassembled WGS sequence"/>
</dbReference>
<evidence type="ECO:0000313" key="15">
    <source>
        <dbReference type="EMBL" id="MBD2864743.1"/>
    </source>
</evidence>
<keyword evidence="3" id="KW-0479">Metal-binding</keyword>
<dbReference type="RefSeq" id="WP_190930368.1">
    <property type="nucleotide sequence ID" value="NZ_JACXJA010000032.1"/>
</dbReference>
<organism evidence="15 16">
    <name type="scientific">Paenibacillus oceani</name>
    <dbReference type="NCBI Taxonomy" id="2772510"/>
    <lineage>
        <taxon>Bacteria</taxon>
        <taxon>Bacillati</taxon>
        <taxon>Bacillota</taxon>
        <taxon>Bacilli</taxon>
        <taxon>Bacillales</taxon>
        <taxon>Paenibacillaceae</taxon>
        <taxon>Paenibacillus</taxon>
    </lineage>
</organism>
<name>A0A927CDM1_9BACL</name>
<evidence type="ECO:0000256" key="8">
    <source>
        <dbReference type="ARBA" id="ARBA00022771"/>
    </source>
</evidence>
<dbReference type="GO" id="GO:0005524">
    <property type="term" value="F:ATP binding"/>
    <property type="evidence" value="ECO:0007669"/>
    <property type="project" value="UniProtKB-KW"/>
</dbReference>
<evidence type="ECO:0000256" key="7">
    <source>
        <dbReference type="ARBA" id="ARBA00022769"/>
    </source>
</evidence>
<keyword evidence="5" id="KW-0547">Nucleotide-binding</keyword>
<evidence type="ECO:0000256" key="11">
    <source>
        <dbReference type="ARBA" id="ARBA00022881"/>
    </source>
</evidence>